<keyword evidence="1" id="KW-0812">Transmembrane</keyword>
<reference evidence="2" key="1">
    <citation type="journal article" date="2023" name="Int. J. Syst. Evol. Microbiol.">
        <title>Mesoterricola silvestris gen. nov., sp. nov., Mesoterricola sediminis sp. nov., Geothrix oryzae sp. nov., Geothrix edaphica sp. nov., Geothrix rubra sp. nov., and Geothrix limicola sp. nov., six novel members of Acidobacteriota isolated from soils.</title>
        <authorList>
            <person name="Itoh H."/>
            <person name="Sugisawa Y."/>
            <person name="Mise K."/>
            <person name="Xu Z."/>
            <person name="Kuniyasu M."/>
            <person name="Ushijima N."/>
            <person name="Kawano K."/>
            <person name="Kobayashi E."/>
            <person name="Shiratori Y."/>
            <person name="Masuda Y."/>
            <person name="Senoo K."/>
        </authorList>
    </citation>
    <scope>NUCLEOTIDE SEQUENCE</scope>
    <source>
        <strain evidence="2">W786</strain>
    </source>
</reference>
<feature type="transmembrane region" description="Helical" evidence="1">
    <location>
        <begin position="12"/>
        <end position="32"/>
    </location>
</feature>
<dbReference type="RefSeq" id="WP_243330651.1">
    <property type="nucleotide sequence ID" value="NZ_AP027081.1"/>
</dbReference>
<keyword evidence="1" id="KW-1133">Transmembrane helix</keyword>
<proteinExistence type="predicted"/>
<name>A0AA48GTR8_9BACT</name>
<evidence type="ECO:0000256" key="1">
    <source>
        <dbReference type="SAM" id="Phobius"/>
    </source>
</evidence>
<protein>
    <submittedName>
        <fullName evidence="2">Uncharacterized protein</fullName>
    </submittedName>
</protein>
<gene>
    <name evidence="2" type="ORF">METESE_04630</name>
</gene>
<keyword evidence="3" id="KW-1185">Reference proteome</keyword>
<keyword evidence="1" id="KW-0472">Membrane</keyword>
<dbReference type="AlphaFoldDB" id="A0AA48GTR8"/>
<dbReference type="KEGG" id="msea:METESE_04630"/>
<accession>A0AA48GTR8</accession>
<sequence length="50" mass="5699">MDATRKAGRPYLLFFGAICVLFIGILVVTWRITRRATIVMLDEQGQVTTR</sequence>
<dbReference type="Proteomes" id="UP001228113">
    <property type="component" value="Chromosome"/>
</dbReference>
<evidence type="ECO:0000313" key="2">
    <source>
        <dbReference type="EMBL" id="BDU75505.1"/>
    </source>
</evidence>
<organism evidence="2 3">
    <name type="scientific">Mesoterricola sediminis</name>
    <dbReference type="NCBI Taxonomy" id="2927980"/>
    <lineage>
        <taxon>Bacteria</taxon>
        <taxon>Pseudomonadati</taxon>
        <taxon>Acidobacteriota</taxon>
        <taxon>Holophagae</taxon>
        <taxon>Holophagales</taxon>
        <taxon>Holophagaceae</taxon>
        <taxon>Mesoterricola</taxon>
    </lineage>
</organism>
<dbReference type="EMBL" id="AP027081">
    <property type="protein sequence ID" value="BDU75505.1"/>
    <property type="molecule type" value="Genomic_DNA"/>
</dbReference>
<evidence type="ECO:0000313" key="3">
    <source>
        <dbReference type="Proteomes" id="UP001228113"/>
    </source>
</evidence>